<name>A0A1R3GVD7_9ROSI</name>
<accession>A0A1R3GVD7</accession>
<dbReference type="AlphaFoldDB" id="A0A1R3GVD7"/>
<organism evidence="1 2">
    <name type="scientific">Corchorus olitorius</name>
    <dbReference type="NCBI Taxonomy" id="93759"/>
    <lineage>
        <taxon>Eukaryota</taxon>
        <taxon>Viridiplantae</taxon>
        <taxon>Streptophyta</taxon>
        <taxon>Embryophyta</taxon>
        <taxon>Tracheophyta</taxon>
        <taxon>Spermatophyta</taxon>
        <taxon>Magnoliopsida</taxon>
        <taxon>eudicotyledons</taxon>
        <taxon>Gunneridae</taxon>
        <taxon>Pentapetalae</taxon>
        <taxon>rosids</taxon>
        <taxon>malvids</taxon>
        <taxon>Malvales</taxon>
        <taxon>Malvaceae</taxon>
        <taxon>Grewioideae</taxon>
        <taxon>Apeibeae</taxon>
        <taxon>Corchorus</taxon>
    </lineage>
</organism>
<evidence type="ECO:0000313" key="2">
    <source>
        <dbReference type="Proteomes" id="UP000187203"/>
    </source>
</evidence>
<dbReference type="EMBL" id="AWUE01021510">
    <property type="protein sequence ID" value="OMO62007.1"/>
    <property type="molecule type" value="Genomic_DNA"/>
</dbReference>
<evidence type="ECO:0000313" key="1">
    <source>
        <dbReference type="EMBL" id="OMO62007.1"/>
    </source>
</evidence>
<proteinExistence type="predicted"/>
<comment type="caution">
    <text evidence="1">The sequence shown here is derived from an EMBL/GenBank/DDBJ whole genome shotgun (WGS) entry which is preliminary data.</text>
</comment>
<protein>
    <submittedName>
        <fullName evidence="1">Cation efflux protein/ zinc transporter</fullName>
    </submittedName>
</protein>
<reference evidence="2" key="1">
    <citation type="submission" date="2013-09" db="EMBL/GenBank/DDBJ databases">
        <title>Corchorus olitorius genome sequencing.</title>
        <authorList>
            <person name="Alam M."/>
            <person name="Haque M.S."/>
            <person name="Islam M.S."/>
            <person name="Emdad E.M."/>
            <person name="Islam M.M."/>
            <person name="Ahmed B."/>
            <person name="Halim A."/>
            <person name="Hossen Q.M.M."/>
            <person name="Hossain M.Z."/>
            <person name="Ahmed R."/>
            <person name="Khan M.M."/>
            <person name="Islam R."/>
            <person name="Rashid M.M."/>
            <person name="Khan S.A."/>
            <person name="Rahman M.S."/>
            <person name="Alam M."/>
            <person name="Yahiya A.S."/>
            <person name="Khan M.S."/>
            <person name="Azam M.S."/>
            <person name="Haque T."/>
            <person name="Lashkar M.Z.H."/>
            <person name="Akhand A.I."/>
            <person name="Morshed G."/>
            <person name="Roy S."/>
            <person name="Uddin K.S."/>
            <person name="Rabeya T."/>
            <person name="Hossain A.S."/>
            <person name="Chowdhury A."/>
            <person name="Snigdha A.R."/>
            <person name="Mortoza M.S."/>
            <person name="Matin S.A."/>
            <person name="Hoque S.M.E."/>
            <person name="Islam M.K."/>
            <person name="Roy D.K."/>
            <person name="Haider R."/>
            <person name="Moosa M.M."/>
            <person name="Elias S.M."/>
            <person name="Hasan A.M."/>
            <person name="Jahan S."/>
            <person name="Shafiuddin M."/>
            <person name="Mahmood N."/>
            <person name="Shommy N.S."/>
        </authorList>
    </citation>
    <scope>NUCLEOTIDE SEQUENCE [LARGE SCALE GENOMIC DNA]</scope>
    <source>
        <strain evidence="2">cv. O-4</strain>
    </source>
</reference>
<gene>
    <name evidence="1" type="ORF">COLO4_33277</name>
</gene>
<keyword evidence="2" id="KW-1185">Reference proteome</keyword>
<sequence>MEQEEVPILKSMDQMDIEMLMVSESNDTISMPPDSQCCFVCARQENTALES</sequence>
<dbReference type="Proteomes" id="UP000187203">
    <property type="component" value="Unassembled WGS sequence"/>
</dbReference>